<proteinExistence type="predicted"/>
<organism evidence="1 2">
    <name type="scientific">Catharanthus roseus</name>
    <name type="common">Madagascar periwinkle</name>
    <name type="synonym">Vinca rosea</name>
    <dbReference type="NCBI Taxonomy" id="4058"/>
    <lineage>
        <taxon>Eukaryota</taxon>
        <taxon>Viridiplantae</taxon>
        <taxon>Streptophyta</taxon>
        <taxon>Embryophyta</taxon>
        <taxon>Tracheophyta</taxon>
        <taxon>Spermatophyta</taxon>
        <taxon>Magnoliopsida</taxon>
        <taxon>eudicotyledons</taxon>
        <taxon>Gunneridae</taxon>
        <taxon>Pentapetalae</taxon>
        <taxon>asterids</taxon>
        <taxon>lamiids</taxon>
        <taxon>Gentianales</taxon>
        <taxon>Apocynaceae</taxon>
        <taxon>Rauvolfioideae</taxon>
        <taxon>Vinceae</taxon>
        <taxon>Catharanthinae</taxon>
        <taxon>Catharanthus</taxon>
    </lineage>
</organism>
<evidence type="ECO:0000313" key="2">
    <source>
        <dbReference type="Proteomes" id="UP001060085"/>
    </source>
</evidence>
<name>A0ACC0CAD1_CATRO</name>
<dbReference type="EMBL" id="CM044701">
    <property type="protein sequence ID" value="KAI5681753.1"/>
    <property type="molecule type" value="Genomic_DNA"/>
</dbReference>
<dbReference type="Proteomes" id="UP001060085">
    <property type="component" value="Linkage Group LG01"/>
</dbReference>
<protein>
    <submittedName>
        <fullName evidence="1">Uncharacterized protein</fullName>
    </submittedName>
</protein>
<reference evidence="2" key="1">
    <citation type="journal article" date="2023" name="Nat. Plants">
        <title>Single-cell RNA sequencing provides a high-resolution roadmap for understanding the multicellular compartmentation of specialized metabolism.</title>
        <authorList>
            <person name="Sun S."/>
            <person name="Shen X."/>
            <person name="Li Y."/>
            <person name="Li Y."/>
            <person name="Wang S."/>
            <person name="Li R."/>
            <person name="Zhang H."/>
            <person name="Shen G."/>
            <person name="Guo B."/>
            <person name="Wei J."/>
            <person name="Xu J."/>
            <person name="St-Pierre B."/>
            <person name="Chen S."/>
            <person name="Sun C."/>
        </authorList>
    </citation>
    <scope>NUCLEOTIDE SEQUENCE [LARGE SCALE GENOMIC DNA]</scope>
</reference>
<gene>
    <name evidence="1" type="ORF">M9H77_02981</name>
</gene>
<evidence type="ECO:0000313" key="1">
    <source>
        <dbReference type="EMBL" id="KAI5681753.1"/>
    </source>
</evidence>
<comment type="caution">
    <text evidence="1">The sequence shown here is derived from an EMBL/GenBank/DDBJ whole genome shotgun (WGS) entry which is preliminary data.</text>
</comment>
<accession>A0ACC0CAD1</accession>
<sequence>MRVFLLPHMKASGKYAERWLLRKLGLQILGAALSAAFGRNRVNVGGKECKRYEWQTKKKEDVGVDDRPLIESLQIFLRKRKRSENTDRRNAISKGKAPFQTPALPPITKEFPDIENRIETTLNKYPVWSVTEGDEPIFPKWLLKNQSRLIHGGSQKELVHRLEALSSGNKRLKENVACSTNRNSDLKKDFTEVKGVNTNLAEVLAAK</sequence>
<keyword evidence="2" id="KW-1185">Reference proteome</keyword>